<protein>
    <submittedName>
        <fullName evidence="2">Uncharacterized protein</fullName>
    </submittedName>
</protein>
<gene>
    <name evidence="2" type="ORF">AAFF_G00410400</name>
</gene>
<dbReference type="AlphaFoldDB" id="A0AAD7WKR6"/>
<proteinExistence type="predicted"/>
<dbReference type="Proteomes" id="UP001221898">
    <property type="component" value="Unassembled WGS sequence"/>
</dbReference>
<evidence type="ECO:0000313" key="3">
    <source>
        <dbReference type="Proteomes" id="UP001221898"/>
    </source>
</evidence>
<feature type="compositionally biased region" description="Acidic residues" evidence="1">
    <location>
        <begin position="96"/>
        <end position="110"/>
    </location>
</feature>
<reference evidence="2" key="1">
    <citation type="journal article" date="2023" name="Science">
        <title>Genome structures resolve the early diversification of teleost fishes.</title>
        <authorList>
            <person name="Parey E."/>
            <person name="Louis A."/>
            <person name="Montfort J."/>
            <person name="Bouchez O."/>
            <person name="Roques C."/>
            <person name="Iampietro C."/>
            <person name="Lluch J."/>
            <person name="Castinel A."/>
            <person name="Donnadieu C."/>
            <person name="Desvignes T."/>
            <person name="Floi Bucao C."/>
            <person name="Jouanno E."/>
            <person name="Wen M."/>
            <person name="Mejri S."/>
            <person name="Dirks R."/>
            <person name="Jansen H."/>
            <person name="Henkel C."/>
            <person name="Chen W.J."/>
            <person name="Zahm M."/>
            <person name="Cabau C."/>
            <person name="Klopp C."/>
            <person name="Thompson A.W."/>
            <person name="Robinson-Rechavi M."/>
            <person name="Braasch I."/>
            <person name="Lecointre G."/>
            <person name="Bobe J."/>
            <person name="Postlethwait J.H."/>
            <person name="Berthelot C."/>
            <person name="Roest Crollius H."/>
            <person name="Guiguen Y."/>
        </authorList>
    </citation>
    <scope>NUCLEOTIDE SEQUENCE</scope>
    <source>
        <strain evidence="2">NC1722</strain>
    </source>
</reference>
<keyword evidence="3" id="KW-1185">Reference proteome</keyword>
<comment type="caution">
    <text evidence="2">The sequence shown here is derived from an EMBL/GenBank/DDBJ whole genome shotgun (WGS) entry which is preliminary data.</text>
</comment>
<name>A0AAD7WKR6_9TELE</name>
<sequence>MKLVKTDHRSTLREAHLNYLMAVKMMSPEIGSFDPTRAIEMWNRDGKHCKRPHQKDRTRKKPATAVVEVHAAQPEVVTVEPQEERPGAEAAAAEYSDIDSGEDDSEMTVR</sequence>
<feature type="region of interest" description="Disordered" evidence="1">
    <location>
        <begin position="78"/>
        <end position="110"/>
    </location>
</feature>
<evidence type="ECO:0000256" key="1">
    <source>
        <dbReference type="SAM" id="MobiDB-lite"/>
    </source>
</evidence>
<evidence type="ECO:0000313" key="2">
    <source>
        <dbReference type="EMBL" id="KAJ8399629.1"/>
    </source>
</evidence>
<organism evidence="2 3">
    <name type="scientific">Aldrovandia affinis</name>
    <dbReference type="NCBI Taxonomy" id="143900"/>
    <lineage>
        <taxon>Eukaryota</taxon>
        <taxon>Metazoa</taxon>
        <taxon>Chordata</taxon>
        <taxon>Craniata</taxon>
        <taxon>Vertebrata</taxon>
        <taxon>Euteleostomi</taxon>
        <taxon>Actinopterygii</taxon>
        <taxon>Neopterygii</taxon>
        <taxon>Teleostei</taxon>
        <taxon>Notacanthiformes</taxon>
        <taxon>Halosauridae</taxon>
        <taxon>Aldrovandia</taxon>
    </lineage>
</organism>
<dbReference type="EMBL" id="JAINUG010000082">
    <property type="protein sequence ID" value="KAJ8399629.1"/>
    <property type="molecule type" value="Genomic_DNA"/>
</dbReference>
<accession>A0AAD7WKR6</accession>